<gene>
    <name evidence="1" type="ORF">MFUM_1798</name>
</gene>
<dbReference type="Proteomes" id="UP001161497">
    <property type="component" value="Chromosome"/>
</dbReference>
<protein>
    <submittedName>
        <fullName evidence="1">Uncharacterized protein</fullName>
    </submittedName>
</protein>
<proteinExistence type="predicted"/>
<dbReference type="RefSeq" id="WP_009060841.1">
    <property type="nucleotide sequence ID" value="NZ_JAHXRZ010000001.1"/>
</dbReference>
<evidence type="ECO:0000313" key="2">
    <source>
        <dbReference type="Proteomes" id="UP001161497"/>
    </source>
</evidence>
<keyword evidence="2" id="KW-1185">Reference proteome</keyword>
<name>A0ABM9IEK3_9BACT</name>
<evidence type="ECO:0000313" key="1">
    <source>
        <dbReference type="EMBL" id="CAI9086122.1"/>
    </source>
</evidence>
<dbReference type="EMBL" id="OX458932">
    <property type="protein sequence ID" value="CAI9086122.1"/>
    <property type="molecule type" value="Genomic_DNA"/>
</dbReference>
<reference evidence="1" key="1">
    <citation type="submission" date="2023-03" db="EMBL/GenBank/DDBJ databases">
        <authorList>
            <person name="Cremers G."/>
            <person name="Picone N."/>
        </authorList>
    </citation>
    <scope>NUCLEOTIDE SEQUENCE</scope>
    <source>
        <strain evidence="1">Sample_alias</strain>
    </source>
</reference>
<organism evidence="1 2">
    <name type="scientific">Candidatus Methylacidiphilum fumarolicum</name>
    <dbReference type="NCBI Taxonomy" id="591154"/>
    <lineage>
        <taxon>Bacteria</taxon>
        <taxon>Pseudomonadati</taxon>
        <taxon>Verrucomicrobiota</taxon>
        <taxon>Methylacidiphilae</taxon>
        <taxon>Methylacidiphilales</taxon>
        <taxon>Methylacidiphilaceae</taxon>
        <taxon>Methylacidiphilum (ex Ratnadevi et al. 2023)</taxon>
    </lineage>
</organism>
<accession>A0ABM9IEK3</accession>
<sequence>MFFELQAKALEKRITEMEQIGIFSSQGYPLLEGNNRERSYQVHLLRARLFCPIALLYVDNVTIPLGKGDTVCSKQVFLKII</sequence>